<evidence type="ECO:0000256" key="1">
    <source>
        <dbReference type="SAM" id="MobiDB-lite"/>
    </source>
</evidence>
<dbReference type="Proteomes" id="UP001589575">
    <property type="component" value="Unassembled WGS sequence"/>
</dbReference>
<name>A0ABV5FU91_9MICC</name>
<reference evidence="2 3" key="1">
    <citation type="submission" date="2024-09" db="EMBL/GenBank/DDBJ databases">
        <authorList>
            <person name="Sun Q."/>
            <person name="Mori K."/>
        </authorList>
    </citation>
    <scope>NUCLEOTIDE SEQUENCE [LARGE SCALE GENOMIC DNA]</scope>
    <source>
        <strain evidence="2 3">CCM 7609</strain>
    </source>
</reference>
<dbReference type="EMBL" id="JBHMFI010000001">
    <property type="protein sequence ID" value="MFB9070250.1"/>
    <property type="molecule type" value="Genomic_DNA"/>
</dbReference>
<sequence length="81" mass="8866">MVPQPRCTQAPAKVDEHSSHHGGGTAKRGREVMSSGKPREPAGVFGCTLDHWIEVVHQWTGAYFAMESSGRKPFLASWICS</sequence>
<comment type="caution">
    <text evidence="2">The sequence shown here is derived from an EMBL/GenBank/DDBJ whole genome shotgun (WGS) entry which is preliminary data.</text>
</comment>
<feature type="region of interest" description="Disordered" evidence="1">
    <location>
        <begin position="1"/>
        <end position="40"/>
    </location>
</feature>
<organism evidence="2 3">
    <name type="scientific">Citricoccus parietis</name>
    <dbReference type="NCBI Taxonomy" id="592307"/>
    <lineage>
        <taxon>Bacteria</taxon>
        <taxon>Bacillati</taxon>
        <taxon>Actinomycetota</taxon>
        <taxon>Actinomycetes</taxon>
        <taxon>Micrococcales</taxon>
        <taxon>Micrococcaceae</taxon>
        <taxon>Citricoccus</taxon>
    </lineage>
</organism>
<gene>
    <name evidence="2" type="ORF">ACFFX0_03210</name>
</gene>
<accession>A0ABV5FU91</accession>
<keyword evidence="3" id="KW-1185">Reference proteome</keyword>
<evidence type="ECO:0000313" key="3">
    <source>
        <dbReference type="Proteomes" id="UP001589575"/>
    </source>
</evidence>
<protein>
    <submittedName>
        <fullName evidence="2">Uncharacterized protein</fullName>
    </submittedName>
</protein>
<evidence type="ECO:0000313" key="2">
    <source>
        <dbReference type="EMBL" id="MFB9070250.1"/>
    </source>
</evidence>
<proteinExistence type="predicted"/>